<comment type="caution">
    <text evidence="3">The sequence shown here is derived from an EMBL/GenBank/DDBJ whole genome shotgun (WGS) entry which is preliminary data.</text>
</comment>
<dbReference type="Proteomes" id="UP000620124">
    <property type="component" value="Unassembled WGS sequence"/>
</dbReference>
<organism evidence="3 4">
    <name type="scientific">Mycena venus</name>
    <dbReference type="NCBI Taxonomy" id="2733690"/>
    <lineage>
        <taxon>Eukaryota</taxon>
        <taxon>Fungi</taxon>
        <taxon>Dikarya</taxon>
        <taxon>Basidiomycota</taxon>
        <taxon>Agaricomycotina</taxon>
        <taxon>Agaricomycetes</taxon>
        <taxon>Agaricomycetidae</taxon>
        <taxon>Agaricales</taxon>
        <taxon>Marasmiineae</taxon>
        <taxon>Mycenaceae</taxon>
        <taxon>Mycena</taxon>
    </lineage>
</organism>
<accession>A0A8H7DD69</accession>
<feature type="compositionally biased region" description="Low complexity" evidence="1">
    <location>
        <begin position="200"/>
        <end position="212"/>
    </location>
</feature>
<dbReference type="Gene3D" id="2.60.120.260">
    <property type="entry name" value="Galactose-binding domain-like"/>
    <property type="match status" value="1"/>
</dbReference>
<gene>
    <name evidence="3" type="ORF">MVEN_00186100</name>
</gene>
<evidence type="ECO:0000256" key="2">
    <source>
        <dbReference type="SAM" id="SignalP"/>
    </source>
</evidence>
<proteinExistence type="predicted"/>
<protein>
    <submittedName>
        <fullName evidence="3">Uncharacterized protein</fullName>
    </submittedName>
</protein>
<evidence type="ECO:0000313" key="4">
    <source>
        <dbReference type="Proteomes" id="UP000620124"/>
    </source>
</evidence>
<reference evidence="3" key="1">
    <citation type="submission" date="2020-05" db="EMBL/GenBank/DDBJ databases">
        <title>Mycena genomes resolve the evolution of fungal bioluminescence.</title>
        <authorList>
            <person name="Tsai I.J."/>
        </authorList>
    </citation>
    <scope>NUCLEOTIDE SEQUENCE</scope>
    <source>
        <strain evidence="3">CCC161011</strain>
    </source>
</reference>
<keyword evidence="2" id="KW-0732">Signal</keyword>
<feature type="chain" id="PRO_5034713008" evidence="2">
    <location>
        <begin position="19"/>
        <end position="221"/>
    </location>
</feature>
<sequence>MPALGVLLLFTIFTITRATLTNVTIDDTDLSYFTWTEDTDVFPQPTIPWAAITPTTPCDYCSAQPQTTDIHNQTWHDGSNNSAGSFTFQGQAVYIYGISQANSVNTSFTMDGNVSAFHYYTGSAQFVFNSLFFSAKDLTPNVNHTVSWVLHATNTSGVTGAGLFDYAVITVDQTQSSSSSPSSSSTSPPSPAPPSKSKSKAGPIAGGVVAAGSHSSQPSAL</sequence>
<feature type="signal peptide" evidence="2">
    <location>
        <begin position="1"/>
        <end position="18"/>
    </location>
</feature>
<evidence type="ECO:0000313" key="3">
    <source>
        <dbReference type="EMBL" id="KAF7368622.1"/>
    </source>
</evidence>
<dbReference type="EMBL" id="JACAZI010000002">
    <property type="protein sequence ID" value="KAF7368622.1"/>
    <property type="molecule type" value="Genomic_DNA"/>
</dbReference>
<dbReference type="AlphaFoldDB" id="A0A8H7DD69"/>
<dbReference type="OrthoDB" id="3029405at2759"/>
<feature type="region of interest" description="Disordered" evidence="1">
    <location>
        <begin position="175"/>
        <end position="221"/>
    </location>
</feature>
<evidence type="ECO:0000256" key="1">
    <source>
        <dbReference type="SAM" id="MobiDB-lite"/>
    </source>
</evidence>
<feature type="compositionally biased region" description="Low complexity" evidence="1">
    <location>
        <begin position="176"/>
        <end position="187"/>
    </location>
</feature>
<keyword evidence="4" id="KW-1185">Reference proteome</keyword>
<name>A0A8H7DD69_9AGAR</name>